<dbReference type="InterPro" id="IPR019752">
    <property type="entry name" value="Pyrv/ketoisovalerate_OxRed_cat"/>
</dbReference>
<dbReference type="CDD" id="cd07034">
    <property type="entry name" value="TPP_PYR_PFOR_IOR-alpha_like"/>
    <property type="match status" value="1"/>
</dbReference>
<proteinExistence type="predicted"/>
<dbReference type="Pfam" id="PF01855">
    <property type="entry name" value="POR_N"/>
    <property type="match status" value="1"/>
</dbReference>
<dbReference type="InterPro" id="IPR050722">
    <property type="entry name" value="Pyruvate:ferred/Flavod_OxRd"/>
</dbReference>
<evidence type="ECO:0000259" key="3">
    <source>
        <dbReference type="Pfam" id="PF01855"/>
    </source>
</evidence>
<comment type="caution">
    <text evidence="5">The sequence shown here is derived from an EMBL/GenBank/DDBJ whole genome shotgun (WGS) entry which is preliminary data.</text>
</comment>
<dbReference type="InterPro" id="IPR009014">
    <property type="entry name" value="Transketo_C/PFOR_II"/>
</dbReference>
<dbReference type="InterPro" id="IPR002869">
    <property type="entry name" value="Pyrv_flavodox_OxRed_cen"/>
</dbReference>
<dbReference type="InterPro" id="IPR022367">
    <property type="entry name" value="2-oxoacid/accept_OxRdtase_asu"/>
</dbReference>
<dbReference type="STRING" id="85968.GCA_900073015_03161"/>
<keyword evidence="1" id="KW-0560">Oxidoreductase</keyword>
<dbReference type="OrthoDB" id="9794954at2"/>
<evidence type="ECO:0000259" key="2">
    <source>
        <dbReference type="Pfam" id="PF01558"/>
    </source>
</evidence>
<sequence>MAPSDNGTGAPRRRKIEQVVIRFAGDSGDGMQLTGDRFTSEAALFGNDLATQPNYPAEIRAPQGTLPGVSSFQIQIAEYDILTAGDRPDVLVAMNPAALRANIDDLPRGGLVIANTDEFTKRNLTKVGYAANPLEDDSLSEYVVQPVAMTSLTLGAVEQIGATKKDGQRAKNMFALGLLSWMYGRPIETSETFIREKFARKPEIAEANVLALRAGWNYGETTEAFATTYEVAPAKLPPGEYRQVSGNTAMAYGIVAAGHLAGVQVVLGTYPITPASDILHELSKHKNFNVLTFQAEDEIAGIGAAIGASYGGALGVTSTSGPGVSLKSEAVGLAVMTELPLIVIDVQRGGPSTGLPTKTEQADLLQALFGRNGESPVAVLAPQSPSDCFDIAVEAARIAVAYRTPVIILSDGAIANGSEPWRVPDIAAYPPIEHTFARSGEPFQPYARDPQTLARQFAVPGTAGLEHRIGGLESANGSGNISYDPANHDLMVRVRQEKIAGIEVPDLQVDDPTGDAEMLILGWGSSYGPIGEACRRARLRGIKVAHAQLRHLNPFPANLGDVLNRYEEVIVPEMNLGQLAMLLRARYLVDVQSVTKVQGLSFLADEVGRVIRAAVRGTLAEIENDKTMVARMSAALVGAGARE</sequence>
<name>A0A2G5PBE3_9MYCO</name>
<dbReference type="SUPFAM" id="SSF53323">
    <property type="entry name" value="Pyruvate-ferredoxin oxidoreductase, PFOR, domain III"/>
    <property type="match status" value="1"/>
</dbReference>
<dbReference type="NCBIfam" id="TIGR03710">
    <property type="entry name" value="OAFO_sf"/>
    <property type="match status" value="1"/>
</dbReference>
<feature type="domain" description="Pyruvate/ketoisovalerate oxidoreductase catalytic" evidence="2">
    <location>
        <begin position="28"/>
        <end position="215"/>
    </location>
</feature>
<dbReference type="InterPro" id="IPR029061">
    <property type="entry name" value="THDP-binding"/>
</dbReference>
<protein>
    <submittedName>
        <fullName evidence="5">2-oxoacid:acceptor oxidoreductase subunit alpha</fullName>
    </submittedName>
</protein>
<feature type="domain" description="Pyruvate flavodoxin/ferredoxin oxidoreductase pyrimidine binding" evidence="3">
    <location>
        <begin position="265"/>
        <end position="476"/>
    </location>
</feature>
<dbReference type="EMBL" id="PDCN02000008">
    <property type="protein sequence ID" value="PIB75689.1"/>
    <property type="molecule type" value="Genomic_DNA"/>
</dbReference>
<evidence type="ECO:0000313" key="5">
    <source>
        <dbReference type="EMBL" id="PIB75689.1"/>
    </source>
</evidence>
<reference evidence="5 6" key="1">
    <citation type="journal article" date="2017" name="Infect. Genet. Evol.">
        <title>The new phylogeny of the genus Mycobacterium: The old and the news.</title>
        <authorList>
            <person name="Tortoli E."/>
            <person name="Fedrizzi T."/>
            <person name="Meehan C.J."/>
            <person name="Trovato A."/>
            <person name="Grottola A."/>
            <person name="Giacobazzi E."/>
            <person name="Serpini G.F."/>
            <person name="Tagliazucchi S."/>
            <person name="Fabio A."/>
            <person name="Bettua C."/>
            <person name="Bertorelli R."/>
            <person name="Frascaro F."/>
            <person name="De Sanctis V."/>
            <person name="Pecorari M."/>
            <person name="Jousson O."/>
            <person name="Segata N."/>
            <person name="Cirillo D.M."/>
        </authorList>
    </citation>
    <scope>NUCLEOTIDE SEQUENCE [LARGE SCALE GENOMIC DNA]</scope>
    <source>
        <strain evidence="5 6">CIP1034565</strain>
    </source>
</reference>
<dbReference type="Gene3D" id="3.40.920.10">
    <property type="entry name" value="Pyruvate-ferredoxin oxidoreductase, PFOR, domain III"/>
    <property type="match status" value="1"/>
</dbReference>
<keyword evidence="6" id="KW-1185">Reference proteome</keyword>
<accession>A0A2G5PBE3</accession>
<dbReference type="GO" id="GO:0000287">
    <property type="term" value="F:magnesium ion binding"/>
    <property type="evidence" value="ECO:0007669"/>
    <property type="project" value="UniProtKB-ARBA"/>
</dbReference>
<dbReference type="PANTHER" id="PTHR32154">
    <property type="entry name" value="PYRUVATE-FLAVODOXIN OXIDOREDUCTASE-RELATED"/>
    <property type="match status" value="1"/>
</dbReference>
<dbReference type="Proteomes" id="UP000230551">
    <property type="component" value="Unassembled WGS sequence"/>
</dbReference>
<dbReference type="Gene3D" id="3.40.50.920">
    <property type="match status" value="1"/>
</dbReference>
<dbReference type="Gene3D" id="3.40.50.970">
    <property type="match status" value="1"/>
</dbReference>
<dbReference type="GO" id="GO:0006979">
    <property type="term" value="P:response to oxidative stress"/>
    <property type="evidence" value="ECO:0007669"/>
    <property type="project" value="TreeGrafter"/>
</dbReference>
<evidence type="ECO:0000256" key="1">
    <source>
        <dbReference type="ARBA" id="ARBA00023002"/>
    </source>
</evidence>
<dbReference type="InterPro" id="IPR033412">
    <property type="entry name" value="PFOR_II"/>
</dbReference>
<evidence type="ECO:0000259" key="4">
    <source>
        <dbReference type="Pfam" id="PF17147"/>
    </source>
</evidence>
<evidence type="ECO:0000313" key="6">
    <source>
        <dbReference type="Proteomes" id="UP000230551"/>
    </source>
</evidence>
<dbReference type="Pfam" id="PF17147">
    <property type="entry name" value="PFOR_II"/>
    <property type="match status" value="1"/>
</dbReference>
<dbReference type="GO" id="GO:0016903">
    <property type="term" value="F:oxidoreductase activity, acting on the aldehyde or oxo group of donors"/>
    <property type="evidence" value="ECO:0007669"/>
    <property type="project" value="InterPro"/>
</dbReference>
<dbReference type="FunFam" id="3.40.920.10:FF:000002">
    <property type="entry name" value="2-oxoglutarate oxidoreductase, alpha subunit"/>
    <property type="match status" value="1"/>
</dbReference>
<dbReference type="SUPFAM" id="SSF52518">
    <property type="entry name" value="Thiamin diphosphate-binding fold (THDP-binding)"/>
    <property type="match status" value="1"/>
</dbReference>
<organism evidence="5 6">
    <name type="scientific">Mycolicibacterium brumae</name>
    <dbReference type="NCBI Taxonomy" id="85968"/>
    <lineage>
        <taxon>Bacteria</taxon>
        <taxon>Bacillati</taxon>
        <taxon>Actinomycetota</taxon>
        <taxon>Actinomycetes</taxon>
        <taxon>Mycobacteriales</taxon>
        <taxon>Mycobacteriaceae</taxon>
        <taxon>Mycolicibacterium</taxon>
    </lineage>
</organism>
<dbReference type="SUPFAM" id="SSF52922">
    <property type="entry name" value="TK C-terminal domain-like"/>
    <property type="match status" value="1"/>
</dbReference>
<dbReference type="InterPro" id="IPR002880">
    <property type="entry name" value="Pyrv_Fd/Flavodoxin_OxRdtase_N"/>
</dbReference>
<gene>
    <name evidence="5" type="ORF">CQY22_008080</name>
</gene>
<dbReference type="FunFam" id="3.40.50.970:FF:000022">
    <property type="entry name" value="2-oxoglutarate ferredoxin oxidoreductase alpha subunit"/>
    <property type="match status" value="1"/>
</dbReference>
<dbReference type="Pfam" id="PF01558">
    <property type="entry name" value="POR"/>
    <property type="match status" value="1"/>
</dbReference>
<dbReference type="PANTHER" id="PTHR32154:SF20">
    <property type="entry name" value="2-OXOGLUTARATE OXIDOREDUCTASE SUBUNIT KORA"/>
    <property type="match status" value="1"/>
</dbReference>
<feature type="domain" description="Pyruvate:ferredoxin oxidoreductase core" evidence="4">
    <location>
        <begin position="516"/>
        <end position="585"/>
    </location>
</feature>
<dbReference type="AlphaFoldDB" id="A0A2G5PBE3"/>